<protein>
    <recommendedName>
        <fullName evidence="2">J domain-containing protein</fullName>
    </recommendedName>
</protein>
<evidence type="ECO:0000313" key="1">
    <source>
        <dbReference type="EMBL" id="QHT79674.1"/>
    </source>
</evidence>
<name>A0A6C0HGU2_9ZZZZ</name>
<dbReference type="EMBL" id="MN739951">
    <property type="protein sequence ID" value="QHT79674.1"/>
    <property type="molecule type" value="Genomic_DNA"/>
</dbReference>
<dbReference type="AlphaFoldDB" id="A0A6C0HGU2"/>
<evidence type="ECO:0008006" key="2">
    <source>
        <dbReference type="Google" id="ProtNLM"/>
    </source>
</evidence>
<sequence>MTDIDLNIDNYDLSDLLNLFNLDHNFTVEDLKRAKKMVLMLHPDKSDMDKEYFLFFTAAYKVVFSVYNFRNTKTKSTDYVVEKDEEKELLLDKLKQHSNFNKLFNDMFDQAIIKTEEEETGYADWLKSDEDLDVRSTTMQSMNETFERKKKEIQALVPVKDLADSYYNGGACADLMGDKPDYYSSDVFARLPYEDLKRAHVESVIPVTHDDYLQRPKFKSVDEMRRHASYNDTTPMALNQAKEYLKQRDQAQNKSDMNRAYKLVKQDEMYEEVNKNMMTQFKRLHDGSVP</sequence>
<dbReference type="InterPro" id="IPR036869">
    <property type="entry name" value="J_dom_sf"/>
</dbReference>
<accession>A0A6C0HGU2</accession>
<proteinExistence type="predicted"/>
<reference evidence="1" key="1">
    <citation type="journal article" date="2020" name="Nature">
        <title>Giant virus diversity and host interactions through global metagenomics.</title>
        <authorList>
            <person name="Schulz F."/>
            <person name="Roux S."/>
            <person name="Paez-Espino D."/>
            <person name="Jungbluth S."/>
            <person name="Walsh D.A."/>
            <person name="Denef V.J."/>
            <person name="McMahon K.D."/>
            <person name="Konstantinidis K.T."/>
            <person name="Eloe-Fadrosh E.A."/>
            <person name="Kyrpides N.C."/>
            <person name="Woyke T."/>
        </authorList>
    </citation>
    <scope>NUCLEOTIDE SEQUENCE</scope>
    <source>
        <strain evidence="1">GVMAG-M-3300023184-101</strain>
    </source>
</reference>
<organism evidence="1">
    <name type="scientific">viral metagenome</name>
    <dbReference type="NCBI Taxonomy" id="1070528"/>
    <lineage>
        <taxon>unclassified sequences</taxon>
        <taxon>metagenomes</taxon>
        <taxon>organismal metagenomes</taxon>
    </lineage>
</organism>
<dbReference type="SUPFAM" id="SSF46565">
    <property type="entry name" value="Chaperone J-domain"/>
    <property type="match status" value="1"/>
</dbReference>